<feature type="compositionally biased region" description="Low complexity" evidence="1">
    <location>
        <begin position="175"/>
        <end position="187"/>
    </location>
</feature>
<feature type="domain" description="VWFA" evidence="2">
    <location>
        <begin position="332"/>
        <end position="510"/>
    </location>
</feature>
<dbReference type="RefSeq" id="WP_163889372.1">
    <property type="nucleotide sequence ID" value="NZ_JAAFYS010000001.1"/>
</dbReference>
<dbReference type="Proteomes" id="UP000474757">
    <property type="component" value="Unassembled WGS sequence"/>
</dbReference>
<evidence type="ECO:0000313" key="4">
    <source>
        <dbReference type="Proteomes" id="UP000474757"/>
    </source>
</evidence>
<dbReference type="Pfam" id="PF13519">
    <property type="entry name" value="VWA_2"/>
    <property type="match status" value="1"/>
</dbReference>
<accession>A0A6B2JSY1</accession>
<name>A0A6B2JSY1_9RHOB</name>
<dbReference type="Gene3D" id="3.40.50.410">
    <property type="entry name" value="von Willebrand factor, type A domain"/>
    <property type="match status" value="1"/>
</dbReference>
<dbReference type="Pfam" id="PF12034">
    <property type="entry name" value="YfbK_C"/>
    <property type="match status" value="1"/>
</dbReference>
<dbReference type="SUPFAM" id="SSF53300">
    <property type="entry name" value="vWA-like"/>
    <property type="match status" value="1"/>
</dbReference>
<comment type="caution">
    <text evidence="3">The sequence shown here is derived from an EMBL/GenBank/DDBJ whole genome shotgun (WGS) entry which is preliminary data.</text>
</comment>
<feature type="region of interest" description="Disordered" evidence="1">
    <location>
        <begin position="148"/>
        <end position="187"/>
    </location>
</feature>
<dbReference type="InterPro" id="IPR021908">
    <property type="entry name" value="YfbK_C"/>
</dbReference>
<evidence type="ECO:0000259" key="2">
    <source>
        <dbReference type="PROSITE" id="PS50234"/>
    </source>
</evidence>
<protein>
    <submittedName>
        <fullName evidence="3">VWA domain-containing protein</fullName>
    </submittedName>
</protein>
<sequence>MTSGDDDLFDMDELRRAARAATPAPDAGKKAADLRLARENFAALQDSRGGARLTPDRPAGGPFRGVKRMLDALTSKAGLGLTTAVVACGLVLVSPAGEELFQRAPGLKGGSAPQPAVQGEGDAARIEPAGDWQDMEVELWGYDQPAVEESAPAGDAPEAAPRMAPPAPEAQTRMAPAPAEGEGFAPHALSRSAGDAMLTAPAPAPMAEMAPSFTEPAPLPQADTEAFANAPQTALKVTAEEPVSTFSIDVDTASWSVIRSSIMNGQLPPEEAVRIEEMINYFPYDLPAPEAGEAPFRPTIDVFETPWNAGTQLVRIALQGEMPAVADRPPLNLVFLVDTSGSMAAPDKLPLLQQSLRLMLPQLRAEDQVAIVSYAGTAGVALPPTAAGDRETILAALEGLGAGGSTNGQGGLEAAYRLAEEMGGEGEVSRVLLATDGDFNVGLSDPGALEEYIAGNRDSGTYLSVLGFGRGNLDDAAMQALAQSGNGQAAYIDTLSEARKVLVDQLTGALFPIAGDVKVQVEWNPAEIAEYRLIGYETRALAREDFANDRVDAGELGAGHQVTALYEITAVGSPARLTEDLRYAAEAPEAADHDGELGFLRLRWKAPGEDASQLLETPIAAGADEPGQEAAFAAAIAGFGQLLTGGDWLGEWGYAEAIALAAESRGEDPFGYRGEAVQLMRLAQALSE</sequence>
<dbReference type="CDD" id="cd01465">
    <property type="entry name" value="vWA_subgroup"/>
    <property type="match status" value="1"/>
</dbReference>
<dbReference type="PANTHER" id="PTHR10579:SF43">
    <property type="entry name" value="ZINC FINGER (C3HC4-TYPE RING FINGER) FAMILY PROTEIN"/>
    <property type="match status" value="1"/>
</dbReference>
<evidence type="ECO:0000313" key="3">
    <source>
        <dbReference type="EMBL" id="NDU99678.1"/>
    </source>
</evidence>
<dbReference type="Pfam" id="PF12450">
    <property type="entry name" value="vWF_A"/>
    <property type="match status" value="1"/>
</dbReference>
<dbReference type="SMART" id="SM00327">
    <property type="entry name" value="VWA"/>
    <property type="match status" value="1"/>
</dbReference>
<dbReference type="PANTHER" id="PTHR10579">
    <property type="entry name" value="CALCIUM-ACTIVATED CHLORIDE CHANNEL REGULATOR"/>
    <property type="match status" value="1"/>
</dbReference>
<dbReference type="EMBL" id="JAAGAB010000001">
    <property type="protein sequence ID" value="NDU99678.1"/>
    <property type="molecule type" value="Genomic_DNA"/>
</dbReference>
<keyword evidence="4" id="KW-1185">Reference proteome</keyword>
<reference evidence="3 4" key="1">
    <citation type="submission" date="2020-02" db="EMBL/GenBank/DDBJ databases">
        <title>Pseudoroseicyclus tamarix, sp. nov., isolated from offshore sediment of a Tamarix chinensis forest.</title>
        <authorList>
            <person name="Gai Y."/>
        </authorList>
    </citation>
    <scope>NUCLEOTIDE SEQUENCE [LARGE SCALE GENOMIC DNA]</scope>
    <source>
        <strain evidence="3 4">CLL3-39</strain>
    </source>
</reference>
<proteinExistence type="predicted"/>
<dbReference type="InterPro" id="IPR036465">
    <property type="entry name" value="vWFA_dom_sf"/>
</dbReference>
<dbReference type="InterPro" id="IPR022156">
    <property type="entry name" value="Uncharacterised_YfbK_N"/>
</dbReference>
<dbReference type="AlphaFoldDB" id="A0A6B2JSY1"/>
<evidence type="ECO:0000256" key="1">
    <source>
        <dbReference type="SAM" id="MobiDB-lite"/>
    </source>
</evidence>
<gene>
    <name evidence="3" type="ORF">GZA08_01660</name>
</gene>
<organism evidence="3 4">
    <name type="scientific">Pseudoroseicyclus tamaricis</name>
    <dbReference type="NCBI Taxonomy" id="2705421"/>
    <lineage>
        <taxon>Bacteria</taxon>
        <taxon>Pseudomonadati</taxon>
        <taxon>Pseudomonadota</taxon>
        <taxon>Alphaproteobacteria</taxon>
        <taxon>Rhodobacterales</taxon>
        <taxon>Paracoccaceae</taxon>
        <taxon>Pseudoroseicyclus</taxon>
    </lineage>
</organism>
<dbReference type="InterPro" id="IPR002035">
    <property type="entry name" value="VWF_A"/>
</dbReference>
<dbReference type="PROSITE" id="PS50234">
    <property type="entry name" value="VWFA"/>
    <property type="match status" value="1"/>
</dbReference>
<dbReference type="InterPro" id="IPR051266">
    <property type="entry name" value="CLCR"/>
</dbReference>